<accession>A0ACC1T5Q4</accession>
<sequence length="1878" mass="206770">MSAEPSKRSNLIDVTYQHLHTLLSGRLEGTTVDQISEILRVRIEQLSNVARPFGKPSEGSKKKVESGLVKLKDGIILRVEKADQAFVFAISKKFDIDEVEALILLRSFLYNEGLPSNTSGASSTSALVDELVDAITPFYYSERLYILRVLIPLFRANAGGAEPVSSIASDYLPRIIPDGKVFARTLIEEYTHKIDELAPQGLDIDPRKSAQWAKQNAKEQLVLLEVLFWTMWDYTSCDGQLVVEIYKTAYGTNLGSSQANATLLLDDEGSQVLQDSAALWILIMIEILELERVAAPGGIEISATPLDTDIYWSSPESMQEIHQLVTTHADSQFGCTYAGWTFFLSRFVEVCTSMQTIPRSYAEFYSSISPSMDRPSYTKEGEPAHVSMARACLAPQAGLFSLMLTLTTNSALFVTSVAWRTGSSVTDPNAVAYRSVLKGLLIAIVELMPVEFIPDFDSLVEVWVALFGRSESGSVAGICRQYWEADWTEGIARKAIFDVARTRFPIQSQSLVRLLRAMTASGFLDTDPLSTADHGFEGEAPTEDRELCSQQVFYYLDKLPTYTQVIPTSACTGAQALYEKLPERLISSTVSTGPTYTNLRSIKLPGGSTLPAKSMGRLLNGDAGDVIVVAWQHEHSGWKILLEILTDYVNRRRRASNGGAYSDMSFGRAVGVQPPALRLENIGVDMEGDGDDLLVTDILDLVRSVVYDHTDLAEQLLESLESGDPVVAHTMLESQPPDLVQLTTMILDDALSRASPQHRSPPCTQLITSAMSVLAALLALPKYSNRVWLYIRSTASLFGSERSVGFTSSVLASERLTGHYTMTLALLHLVHQLFHEASSSVLTVLHESPRLQQVKEEVLMRAARFVHSEIWVEHVGWKYAQLGDRFEIGRRVSTFYSDILKHSPPELKNAPFSNLSQAVTEALISRATPSAVNPLIIALTTSSSVLNMLYTSRRYGDARRLIYMLESHLLLIRMLLNYKQRSSIASKPCLLEQALCTRVSANAGSPDSGSSKVDPVDALAAYAKERGMGSVVPVEAVEVLFALCSSLSCYEGSSPTVTGHLSDPEGTVSSLVRIVLHPYDDALLRNAVWNFITLAVDKEPALAGLFVSGQFRNPTLKGKEKATESNGNGKGISAFNVACNMLEQWKELWELNPQLLASLLRFLDVVWEHGHEHKTSLDSIRRKADFFEHLSAIIKEELGPVPDYKTETFTYLDGTQHSDLHEGVAAHAYRTIVKAHAVHIIALDIRMAMPSQPSNTSTKPTSFVSIQDIFKSEDEIAELVAEAASGAYDPTLYDEANSLILTYFPALSLEHLRLQEPLVAREFGDEFTFSPTLLQFRLQPYINVAEARTTQLMKGLSSINLNLSLAQAQATLTESWQQLLLRVVPFLRGDEAVRSTFLSLSATISGDIGLEKRSGDMMSSIHNARLSLLLALLEVAWFSTTDKPGEVTHFIELVKNVREIILNRAQSPAKSFLGELTVPFHRTLLQIIYFCARHARSLSRRPKALNAEQRLSIHAMLETTLNLVIDALRVVFDAALTNLDVDLDQDMQLLVAVFEQATRPELSPSTTLWLTRCQETDVVRASLQLFGRMDVVGLSDVALLRARKQPLYSPHVLVFHIALASIPSAAERLASEGVLAAYAANNISNVISSGLLDVVLQELPGERNPAHQAYCTMLAVVSGVTASLGSYGRYFVSDVCGFVQLYSEQIHKAMSWTIGDTLTVALLDEIEQSVTLFSAIAMTSRASGENEAVKRALAMFNSDALLLLQQINYALTHINHLSSLFEPITADERTAYEAESSSATSDASDIINLVKKPFLAGLVHRLFKISGAILSALVNVTHGEDVLLKESEEWPTDQALIVPRLWAPSSSSGTARSTFSSG</sequence>
<gene>
    <name evidence="1" type="ORF">NM688_g3489</name>
</gene>
<evidence type="ECO:0000313" key="1">
    <source>
        <dbReference type="EMBL" id="KAJ3553659.1"/>
    </source>
</evidence>
<keyword evidence="2" id="KW-1185">Reference proteome</keyword>
<organism evidence="1 2">
    <name type="scientific">Phlebia brevispora</name>
    <dbReference type="NCBI Taxonomy" id="194682"/>
    <lineage>
        <taxon>Eukaryota</taxon>
        <taxon>Fungi</taxon>
        <taxon>Dikarya</taxon>
        <taxon>Basidiomycota</taxon>
        <taxon>Agaricomycotina</taxon>
        <taxon>Agaricomycetes</taxon>
        <taxon>Polyporales</taxon>
        <taxon>Meruliaceae</taxon>
        <taxon>Phlebia</taxon>
    </lineage>
</organism>
<dbReference type="EMBL" id="JANHOG010000514">
    <property type="protein sequence ID" value="KAJ3553659.1"/>
    <property type="molecule type" value="Genomic_DNA"/>
</dbReference>
<dbReference type="Proteomes" id="UP001148662">
    <property type="component" value="Unassembled WGS sequence"/>
</dbReference>
<reference evidence="1" key="1">
    <citation type="submission" date="2022-07" db="EMBL/GenBank/DDBJ databases">
        <title>Genome Sequence of Phlebia brevispora.</title>
        <authorList>
            <person name="Buettner E."/>
        </authorList>
    </citation>
    <scope>NUCLEOTIDE SEQUENCE</scope>
    <source>
        <strain evidence="1">MPL23</strain>
    </source>
</reference>
<name>A0ACC1T5Q4_9APHY</name>
<proteinExistence type="predicted"/>
<comment type="caution">
    <text evidence="1">The sequence shown here is derived from an EMBL/GenBank/DDBJ whole genome shotgun (WGS) entry which is preliminary data.</text>
</comment>
<evidence type="ECO:0000313" key="2">
    <source>
        <dbReference type="Proteomes" id="UP001148662"/>
    </source>
</evidence>
<protein>
    <submittedName>
        <fullName evidence="1">Uncharacterized protein</fullName>
    </submittedName>
</protein>